<dbReference type="AlphaFoldDB" id="A0AAW8R7Y1"/>
<dbReference type="Pfam" id="PF06693">
    <property type="entry name" value="DUF1190"/>
    <property type="match status" value="1"/>
</dbReference>
<evidence type="ECO:0000313" key="3">
    <source>
        <dbReference type="Proteomes" id="UP001249020"/>
    </source>
</evidence>
<organism evidence="2 3">
    <name type="scientific">Brumicola blandensis</name>
    <dbReference type="NCBI Taxonomy" id="3075611"/>
    <lineage>
        <taxon>Bacteria</taxon>
        <taxon>Pseudomonadati</taxon>
        <taxon>Pseudomonadota</taxon>
        <taxon>Gammaproteobacteria</taxon>
        <taxon>Alteromonadales</taxon>
        <taxon>Alteromonadaceae</taxon>
        <taxon>Brumicola</taxon>
    </lineage>
</organism>
<name>A0AAW8R7Y1_9ALTE</name>
<comment type="caution">
    <text evidence="2">The sequence shown here is derived from an EMBL/GenBank/DDBJ whole genome shotgun (WGS) entry which is preliminary data.</text>
</comment>
<dbReference type="EMBL" id="JAVRIE010000007">
    <property type="protein sequence ID" value="MDT0584020.1"/>
    <property type="molecule type" value="Genomic_DNA"/>
</dbReference>
<evidence type="ECO:0000313" key="2">
    <source>
        <dbReference type="EMBL" id="MDT0584020.1"/>
    </source>
</evidence>
<evidence type="ECO:0000256" key="1">
    <source>
        <dbReference type="SAM" id="MobiDB-lite"/>
    </source>
</evidence>
<dbReference type="RefSeq" id="WP_311362788.1">
    <property type="nucleotide sequence ID" value="NZ_JAVRIE010000007.1"/>
</dbReference>
<reference evidence="2 3" key="1">
    <citation type="submission" date="2023-09" db="EMBL/GenBank/DDBJ databases">
        <authorList>
            <person name="Rey-Velasco X."/>
        </authorList>
    </citation>
    <scope>NUCLEOTIDE SEQUENCE [LARGE SCALE GENOMIC DNA]</scope>
    <source>
        <strain evidence="2 3">W409</strain>
    </source>
</reference>
<feature type="region of interest" description="Disordered" evidence="1">
    <location>
        <begin position="186"/>
        <end position="209"/>
    </location>
</feature>
<keyword evidence="3" id="KW-1185">Reference proteome</keyword>
<protein>
    <submittedName>
        <fullName evidence="2">DUF1190 domain-containing protein</fullName>
    </submittedName>
</protein>
<proteinExistence type="predicted"/>
<gene>
    <name evidence="2" type="ORF">RM544_15840</name>
</gene>
<sequence length="209" mass="23218">MTTSKPNNLTQKRTSYINLSKMRKSFSIKPLAVGIAGILVSACSGGKEEALVFKNVEDCVNQLPDMAQKCQTAYQGALEEAARTAPKYNTKNDCEYEFGTNQCVVYKESGSSIFMPLMAGYMIGNMLSPRPYYQPMFTSYSRYSPYRYNWISADGYDFGDSRKRKLRVKPSAFEKKPAVTRTIKRGGFGSSVRAKSSWGSKSSGKGWGG</sequence>
<dbReference type="Proteomes" id="UP001249020">
    <property type="component" value="Unassembled WGS sequence"/>
</dbReference>
<feature type="compositionally biased region" description="Low complexity" evidence="1">
    <location>
        <begin position="195"/>
        <end position="209"/>
    </location>
</feature>
<dbReference type="InterPro" id="IPR009576">
    <property type="entry name" value="Biofilm_formation_YgiB"/>
</dbReference>
<accession>A0AAW8R7Y1</accession>